<comment type="similarity">
    <text evidence="2">Belongs to the bacterial solute-binding protein 2 family.</text>
</comment>
<dbReference type="GO" id="GO:0030313">
    <property type="term" value="C:cell envelope"/>
    <property type="evidence" value="ECO:0007669"/>
    <property type="project" value="UniProtKB-SubCell"/>
</dbReference>
<evidence type="ECO:0000256" key="2">
    <source>
        <dbReference type="ARBA" id="ARBA00007639"/>
    </source>
</evidence>
<feature type="chain" id="PRO_5038804935" evidence="4">
    <location>
        <begin position="36"/>
        <end position="378"/>
    </location>
</feature>
<dbReference type="STRING" id="411461.DORFOR_01071"/>
<gene>
    <name evidence="6" type="ORF">DORFOR_01071</name>
</gene>
<dbReference type="eggNOG" id="COG1879">
    <property type="taxonomic scope" value="Bacteria"/>
</dbReference>
<dbReference type="InterPro" id="IPR025997">
    <property type="entry name" value="SBP_2_dom"/>
</dbReference>
<dbReference type="GO" id="GO:0030246">
    <property type="term" value="F:carbohydrate binding"/>
    <property type="evidence" value="ECO:0007669"/>
    <property type="project" value="UniProtKB-ARBA"/>
</dbReference>
<evidence type="ECO:0000256" key="3">
    <source>
        <dbReference type="ARBA" id="ARBA00022729"/>
    </source>
</evidence>
<evidence type="ECO:0000256" key="1">
    <source>
        <dbReference type="ARBA" id="ARBA00004196"/>
    </source>
</evidence>
<feature type="domain" description="Periplasmic binding protein" evidence="5">
    <location>
        <begin position="83"/>
        <end position="342"/>
    </location>
</feature>
<dbReference type="PANTHER" id="PTHR46847">
    <property type="entry name" value="D-ALLOSE-BINDING PERIPLASMIC PROTEIN-RELATED"/>
    <property type="match status" value="1"/>
</dbReference>
<dbReference type="EMBL" id="AAXA02000011">
    <property type="protein sequence ID" value="EDR47544.1"/>
    <property type="molecule type" value="Genomic_DNA"/>
</dbReference>
<comment type="subcellular location">
    <subcellularLocation>
        <location evidence="1">Cell envelope</location>
    </subcellularLocation>
</comment>
<reference evidence="6 7" key="1">
    <citation type="submission" date="2007-10" db="EMBL/GenBank/DDBJ databases">
        <title>Draft genome sequence of Dorea formicigenerans(ATCC 27755).</title>
        <authorList>
            <person name="Sudarsanam P."/>
            <person name="Ley R."/>
            <person name="Guruge J."/>
            <person name="Turnbaugh P.J."/>
            <person name="Mahowald M."/>
            <person name="Liep D."/>
            <person name="Gordon J."/>
        </authorList>
    </citation>
    <scope>NUCLEOTIDE SEQUENCE [LARGE SCALE GENOMIC DNA]</scope>
    <source>
        <strain evidence="6 7">ATCC 27755</strain>
    </source>
</reference>
<keyword evidence="3 4" id="KW-0732">Signal</keyword>
<dbReference type="PANTHER" id="PTHR46847:SF1">
    <property type="entry name" value="D-ALLOSE-BINDING PERIPLASMIC PROTEIN-RELATED"/>
    <property type="match status" value="1"/>
</dbReference>
<dbReference type="Pfam" id="PF13407">
    <property type="entry name" value="Peripla_BP_4"/>
    <property type="match status" value="1"/>
</dbReference>
<accession>B0G492</accession>
<sequence>MIYEINAHLKTKRRRKIMKKKLVSMILCVAMVATMAVGCGSGAKNSGSSNNDKVADATTEVSDALVEEMKSMVPDGDYSKYTIGFCGMTLNNEYHIIVANAVQQACNALGIKCEIQAGSQHASVEEQLTIIENYVSQGVDGIILVPAASEGLISALQECESANIPVINLDTKLDDSTLKTLGKDIPFYGTDNYVGGQLVGEEVAQMYPDGCKTAILRGVQGQTNDDDRYNGFLDKAGDVVDLVAEQHANWETDQGYTAIQNIIQANKDLQVIYCENDLMGIGAYQAVDEAGLTDQIKIFSYDGVTEGLQYVVDGKFVSTCAQQPIKMGKLGVANMAKIFAGKDAESYIDTGCELITSENAKQTLEETKKYTAEISPSK</sequence>
<evidence type="ECO:0000259" key="5">
    <source>
        <dbReference type="Pfam" id="PF13407"/>
    </source>
</evidence>
<evidence type="ECO:0000313" key="7">
    <source>
        <dbReference type="Proteomes" id="UP000005359"/>
    </source>
</evidence>
<name>B0G492_9FIRM</name>
<dbReference type="AlphaFoldDB" id="B0G492"/>
<dbReference type="Gene3D" id="3.40.50.2300">
    <property type="match status" value="2"/>
</dbReference>
<protein>
    <submittedName>
        <fullName evidence="6">Sugar-binding domain protein</fullName>
    </submittedName>
</protein>
<evidence type="ECO:0000256" key="4">
    <source>
        <dbReference type="SAM" id="SignalP"/>
    </source>
</evidence>
<evidence type="ECO:0000313" key="6">
    <source>
        <dbReference type="EMBL" id="EDR47544.1"/>
    </source>
</evidence>
<proteinExistence type="inferred from homology"/>
<organism evidence="6 7">
    <name type="scientific">Dorea formicigenerans ATCC 27755</name>
    <dbReference type="NCBI Taxonomy" id="411461"/>
    <lineage>
        <taxon>Bacteria</taxon>
        <taxon>Bacillati</taxon>
        <taxon>Bacillota</taxon>
        <taxon>Clostridia</taxon>
        <taxon>Lachnospirales</taxon>
        <taxon>Lachnospiraceae</taxon>
        <taxon>Dorea</taxon>
    </lineage>
</organism>
<comment type="caution">
    <text evidence="6">The sequence shown here is derived from an EMBL/GenBank/DDBJ whole genome shotgun (WGS) entry which is preliminary data.</text>
</comment>
<dbReference type="CDD" id="cd01536">
    <property type="entry name" value="PBP1_ABC_sugar_binding-like"/>
    <property type="match status" value="1"/>
</dbReference>
<feature type="signal peptide" evidence="4">
    <location>
        <begin position="1"/>
        <end position="35"/>
    </location>
</feature>
<dbReference type="InterPro" id="IPR028082">
    <property type="entry name" value="Peripla_BP_I"/>
</dbReference>
<dbReference type="PaxDb" id="411461-DORFOR_01071"/>
<reference evidence="6 7" key="2">
    <citation type="submission" date="2007-10" db="EMBL/GenBank/DDBJ databases">
        <authorList>
            <person name="Fulton L."/>
            <person name="Clifton S."/>
            <person name="Fulton B."/>
            <person name="Xu J."/>
            <person name="Minx P."/>
            <person name="Pepin K.H."/>
            <person name="Johnson M."/>
            <person name="Thiruvilangam P."/>
            <person name="Bhonagiri V."/>
            <person name="Nash W.E."/>
            <person name="Wang C."/>
            <person name="Mardis E.R."/>
            <person name="Wilson R.K."/>
        </authorList>
    </citation>
    <scope>NUCLEOTIDE SEQUENCE [LARGE SCALE GENOMIC DNA]</scope>
    <source>
        <strain evidence="6 7">ATCC 27755</strain>
    </source>
</reference>
<dbReference type="SUPFAM" id="SSF53822">
    <property type="entry name" value="Periplasmic binding protein-like I"/>
    <property type="match status" value="1"/>
</dbReference>
<dbReference type="Proteomes" id="UP000005359">
    <property type="component" value="Unassembled WGS sequence"/>
</dbReference>